<dbReference type="RefSeq" id="WP_188798601.1">
    <property type="nucleotide sequence ID" value="NZ_BMIZ01000001.1"/>
</dbReference>
<accession>A0ABX7GX11</accession>
<proteinExistence type="predicted"/>
<protein>
    <submittedName>
        <fullName evidence="2">DUF4123 domain-containing protein</fullName>
    </submittedName>
</protein>
<dbReference type="EMBL" id="CP064030">
    <property type="protein sequence ID" value="QRN55030.1"/>
    <property type="molecule type" value="Genomic_DNA"/>
</dbReference>
<gene>
    <name evidence="2" type="ORF">ISN74_06730</name>
</gene>
<dbReference type="InterPro" id="IPR025391">
    <property type="entry name" value="DUF4123"/>
</dbReference>
<evidence type="ECO:0000259" key="1">
    <source>
        <dbReference type="Pfam" id="PF13503"/>
    </source>
</evidence>
<evidence type="ECO:0000313" key="3">
    <source>
        <dbReference type="Proteomes" id="UP000663181"/>
    </source>
</evidence>
<dbReference type="Pfam" id="PF13503">
    <property type="entry name" value="DUF4123"/>
    <property type="match status" value="1"/>
</dbReference>
<name>A0ABX7GX11_9GAMM</name>
<sequence>MFHYLLLDSSQQMRFFNRLEHWGMPYESLFQGHTEESLPELAPLLIDITRHNDDSQRLHDEIIRIGQKKPCLSKLAASAPLMTMAEHLRQFHLVHMPNGRTMLMRWYDTRILPVWLDILSPDQRAFFTQHIVQWSSIDRFGVEQQHSITLSGGVTPQTITAPLQLDVAQAQTLLAANEPDTLIFELRRTLREEIKRVPYSVLHPFIAEQCRLARKHALYEKNDQVQFMMLALHTSGHFVDHPLAMERLASPSSVHAQSFANWCDALPESVWNTGEPLWQSTEVLNKSTQPNVITQ</sequence>
<reference evidence="2 3" key="1">
    <citation type="submission" date="2020-10" db="EMBL/GenBank/DDBJ databases">
        <title>Phylogeny of dyella-like bacteria.</title>
        <authorList>
            <person name="Fu J."/>
        </authorList>
    </citation>
    <scope>NUCLEOTIDE SEQUENCE [LARGE SCALE GENOMIC DNA]</scope>
    <source>
        <strain evidence="2 3">DHOB09</strain>
    </source>
</reference>
<keyword evidence="3" id="KW-1185">Reference proteome</keyword>
<evidence type="ECO:0000313" key="2">
    <source>
        <dbReference type="EMBL" id="QRN55030.1"/>
    </source>
</evidence>
<dbReference type="Proteomes" id="UP000663181">
    <property type="component" value="Chromosome"/>
</dbReference>
<feature type="domain" description="DUF4123" evidence="1">
    <location>
        <begin position="3"/>
        <end position="124"/>
    </location>
</feature>
<organism evidence="2 3">
    <name type="scientific">Dyella caseinilytica</name>
    <dbReference type="NCBI Taxonomy" id="1849581"/>
    <lineage>
        <taxon>Bacteria</taxon>
        <taxon>Pseudomonadati</taxon>
        <taxon>Pseudomonadota</taxon>
        <taxon>Gammaproteobacteria</taxon>
        <taxon>Lysobacterales</taxon>
        <taxon>Rhodanobacteraceae</taxon>
        <taxon>Dyella</taxon>
    </lineage>
</organism>